<feature type="binding site" evidence="4">
    <location>
        <begin position="72"/>
        <end position="74"/>
    </location>
    <ligand>
        <name>FMN</name>
        <dbReference type="ChEBI" id="CHEBI:58210"/>
    </ligand>
</feature>
<evidence type="ECO:0000256" key="1">
    <source>
        <dbReference type="ARBA" id="ARBA00001917"/>
    </source>
</evidence>
<accession>A0A8H6L8F8</accession>
<feature type="binding site" evidence="4">
    <location>
        <position position="265"/>
    </location>
    <ligand>
        <name>glyoxylate</name>
        <dbReference type="ChEBI" id="CHEBI:36655"/>
    </ligand>
</feature>
<dbReference type="Proteomes" id="UP000578531">
    <property type="component" value="Unassembled WGS sequence"/>
</dbReference>
<gene>
    <name evidence="6" type="ORF">HO173_002102</name>
</gene>
<dbReference type="InterPro" id="IPR000262">
    <property type="entry name" value="FMN-dep_DH"/>
</dbReference>
<feature type="domain" description="FMN hydroxy acid dehydrogenase" evidence="5">
    <location>
        <begin position="1"/>
        <end position="367"/>
    </location>
</feature>
<sequence length="394" mass="43141">MLLVEPVRKVRWMRTGWHLDNGRHGSPQSYNMVQWLTITDQMIPRMLRPTTHRDLRVELFGHKLESPLLIAPVGVQTIFHTDKELGVAEVATEIGVPYILSTASSASIEDVAKASGDGVRFFQLYWPQDDDLTVSLLHRAKSHGYSVLLVTLDTWTLSWRPADLDNAYVPFASGIGDQTGFSDPVFRRKFKQKHNIEVEEDILQASREWEAAVFSGAAHTWEQLELLKKEWDGPIVLKGIQHVEDARMAVQAGVDGIVVSNHGGRQLDGAIGSLEVLPEIVEAVGDQLTVLFDSGIRTGVDIIKALSLGAKGVLIGRPFVYGLAVGGKLGARDVVRGLLAVSIPGSLICVGAPFSTNAQDLDQSMGLAGIQNIADCNRSMIRKVQYGGDKISNY</sequence>
<dbReference type="GO" id="GO:0010181">
    <property type="term" value="F:FMN binding"/>
    <property type="evidence" value="ECO:0007669"/>
    <property type="project" value="InterPro"/>
</dbReference>
<dbReference type="PANTHER" id="PTHR10578">
    <property type="entry name" value="S -2-HYDROXY-ACID OXIDASE-RELATED"/>
    <property type="match status" value="1"/>
</dbReference>
<dbReference type="GO" id="GO:0016491">
    <property type="term" value="F:oxidoreductase activity"/>
    <property type="evidence" value="ECO:0007669"/>
    <property type="project" value="UniProtKB-KW"/>
</dbReference>
<feature type="binding site" evidence="4">
    <location>
        <position position="151"/>
    </location>
    <ligand>
        <name>FMN</name>
        <dbReference type="ChEBI" id="CHEBI:58210"/>
    </ligand>
</feature>
<dbReference type="SUPFAM" id="SSF51395">
    <property type="entry name" value="FMN-linked oxidoreductases"/>
    <property type="match status" value="1"/>
</dbReference>
<evidence type="ECO:0000256" key="2">
    <source>
        <dbReference type="ARBA" id="ARBA00023002"/>
    </source>
</evidence>
<reference evidence="6 7" key="1">
    <citation type="journal article" date="2020" name="Genomics">
        <title>Complete, high-quality genomes from long-read metagenomic sequencing of two wolf lichen thalli reveals enigmatic genome architecture.</title>
        <authorList>
            <person name="McKenzie S.K."/>
            <person name="Walston R.F."/>
            <person name="Allen J.L."/>
        </authorList>
    </citation>
    <scope>NUCLEOTIDE SEQUENCE [LARGE SCALE GENOMIC DNA]</scope>
    <source>
        <strain evidence="6">WasteWater2</strain>
    </source>
</reference>
<evidence type="ECO:0000256" key="3">
    <source>
        <dbReference type="PIRSR" id="PIRSR000138-1"/>
    </source>
</evidence>
<feature type="binding site" evidence="4">
    <location>
        <position position="160"/>
    </location>
    <ligand>
        <name>glyoxylate</name>
        <dbReference type="ChEBI" id="CHEBI:36655"/>
    </ligand>
</feature>
<dbReference type="PANTHER" id="PTHR10578:SF86">
    <property type="entry name" value="DEPENDENT DEHYDROGENASE, PUTATIVE (AFU_ORTHOLOGUE AFUA_6G02720)-RELATED"/>
    <property type="match status" value="1"/>
</dbReference>
<dbReference type="PROSITE" id="PS00557">
    <property type="entry name" value="FMN_HYDROXY_ACID_DH_1"/>
    <property type="match status" value="1"/>
</dbReference>
<dbReference type="InterPro" id="IPR013785">
    <property type="entry name" value="Aldolase_TIM"/>
</dbReference>
<proteinExistence type="predicted"/>
<dbReference type="GeneID" id="59283776"/>
<comment type="cofactor">
    <cofactor evidence="1">
        <name>FMN</name>
        <dbReference type="ChEBI" id="CHEBI:58210"/>
    </cofactor>
</comment>
<dbReference type="EMBL" id="JACCJC010000005">
    <property type="protein sequence ID" value="KAF6239558.1"/>
    <property type="molecule type" value="Genomic_DNA"/>
</dbReference>
<dbReference type="InterPro" id="IPR008259">
    <property type="entry name" value="FMN_hydac_DH_AS"/>
</dbReference>
<dbReference type="Gene3D" id="3.20.20.70">
    <property type="entry name" value="Aldolase class I"/>
    <property type="match status" value="1"/>
</dbReference>
<feature type="binding site" evidence="4">
    <location>
        <position position="260"/>
    </location>
    <ligand>
        <name>glyoxylate</name>
        <dbReference type="ChEBI" id="CHEBI:36655"/>
    </ligand>
</feature>
<evidence type="ECO:0000259" key="5">
    <source>
        <dbReference type="PROSITE" id="PS51349"/>
    </source>
</evidence>
<keyword evidence="4" id="KW-0285">Flavoprotein</keyword>
<feature type="binding site" evidence="4">
    <location>
        <position position="123"/>
    </location>
    <ligand>
        <name>FMN</name>
        <dbReference type="ChEBI" id="CHEBI:58210"/>
    </ligand>
</feature>
<keyword evidence="4" id="KW-0288">FMN</keyword>
<protein>
    <recommendedName>
        <fullName evidence="5">FMN hydroxy acid dehydrogenase domain-containing protein</fullName>
    </recommendedName>
</protein>
<feature type="binding site" evidence="4">
    <location>
        <position position="125"/>
    </location>
    <ligand>
        <name>glyoxylate</name>
        <dbReference type="ChEBI" id="CHEBI:36655"/>
    </ligand>
</feature>
<dbReference type="InterPro" id="IPR037396">
    <property type="entry name" value="FMN_HAD"/>
</dbReference>
<feature type="binding site" evidence="4">
    <location>
        <position position="262"/>
    </location>
    <ligand>
        <name>glyoxylate</name>
        <dbReference type="ChEBI" id="CHEBI:36655"/>
    </ligand>
</feature>
<evidence type="ECO:0000313" key="6">
    <source>
        <dbReference type="EMBL" id="KAF6239558.1"/>
    </source>
</evidence>
<name>A0A8H6L8F8_9LECA</name>
<feature type="active site" description="Proton acceptor" evidence="3">
    <location>
        <position position="262"/>
    </location>
</feature>
<evidence type="ECO:0000256" key="4">
    <source>
        <dbReference type="PIRSR" id="PIRSR000138-2"/>
    </source>
</evidence>
<evidence type="ECO:0000313" key="7">
    <source>
        <dbReference type="Proteomes" id="UP000578531"/>
    </source>
</evidence>
<feature type="binding site" evidence="4">
    <location>
        <position position="238"/>
    </location>
    <ligand>
        <name>FMN</name>
        <dbReference type="ChEBI" id="CHEBI:58210"/>
    </ligand>
</feature>
<feature type="binding site" evidence="4">
    <location>
        <begin position="316"/>
        <end position="317"/>
    </location>
    <ligand>
        <name>FMN</name>
        <dbReference type="ChEBI" id="CHEBI:58210"/>
    </ligand>
</feature>
<comment type="caution">
    <text evidence="6">The sequence shown here is derived from an EMBL/GenBank/DDBJ whole genome shotgun (WGS) entry which is preliminary data.</text>
</comment>
<dbReference type="RefSeq" id="XP_037168833.1">
    <property type="nucleotide sequence ID" value="XM_037304038.1"/>
</dbReference>
<dbReference type="PROSITE" id="PS51349">
    <property type="entry name" value="FMN_HYDROXY_ACID_DH_2"/>
    <property type="match status" value="1"/>
</dbReference>
<organism evidence="6 7">
    <name type="scientific">Letharia columbiana</name>
    <dbReference type="NCBI Taxonomy" id="112416"/>
    <lineage>
        <taxon>Eukaryota</taxon>
        <taxon>Fungi</taxon>
        <taxon>Dikarya</taxon>
        <taxon>Ascomycota</taxon>
        <taxon>Pezizomycotina</taxon>
        <taxon>Lecanoromycetes</taxon>
        <taxon>OSLEUM clade</taxon>
        <taxon>Lecanoromycetidae</taxon>
        <taxon>Lecanorales</taxon>
        <taxon>Lecanorineae</taxon>
        <taxon>Parmeliaceae</taxon>
        <taxon>Letharia</taxon>
    </lineage>
</organism>
<keyword evidence="2" id="KW-0560">Oxidoreductase</keyword>
<dbReference type="OrthoDB" id="25826at2759"/>
<feature type="binding site" evidence="4">
    <location>
        <position position="101"/>
    </location>
    <ligand>
        <name>FMN</name>
        <dbReference type="ChEBI" id="CHEBI:58210"/>
    </ligand>
</feature>
<dbReference type="Pfam" id="PF01070">
    <property type="entry name" value="FMN_dh"/>
    <property type="match status" value="1"/>
</dbReference>
<dbReference type="AlphaFoldDB" id="A0A8H6L8F8"/>
<feature type="binding site" evidence="4">
    <location>
        <begin position="293"/>
        <end position="297"/>
    </location>
    <ligand>
        <name>FMN</name>
        <dbReference type="ChEBI" id="CHEBI:58210"/>
    </ligand>
</feature>
<keyword evidence="7" id="KW-1185">Reference proteome</keyword>